<dbReference type="GO" id="GO:0005851">
    <property type="term" value="C:eukaryotic translation initiation factor 2B complex"/>
    <property type="evidence" value="ECO:0007669"/>
    <property type="project" value="TreeGrafter"/>
</dbReference>
<evidence type="ECO:0000256" key="4">
    <source>
        <dbReference type="ARBA" id="ARBA00022540"/>
    </source>
</evidence>
<dbReference type="Pfam" id="PF01008">
    <property type="entry name" value="IF-2B"/>
    <property type="match status" value="1"/>
</dbReference>
<protein>
    <recommendedName>
        <fullName evidence="6">Translation initiation factor eIF2B subunit alpha</fullName>
    </recommendedName>
    <alternativeName>
        <fullName evidence="7">eIF2B GDP-GTP exchange factor subunit alpha</fullName>
    </alternativeName>
</protein>
<dbReference type="GO" id="GO:0005829">
    <property type="term" value="C:cytosol"/>
    <property type="evidence" value="ECO:0007669"/>
    <property type="project" value="UniProtKB-SubCell"/>
</dbReference>
<reference evidence="11 12" key="1">
    <citation type="journal article" date="2018" name="IMA Fungus">
        <title>IMA Genome-F 9: Draft genome sequence of Annulohypoxylon stygium, Aspergillus mulundensis, Berkeleyomyces basicola (syn. Thielaviopsis basicola), Ceratocystis smalleyi, two Cercospora beticola strains, Coleophoma cylindrospora, Fusarium fracticaudum, Phialophora cf. hyalina, and Morchella septimelata.</title>
        <authorList>
            <person name="Wingfield B.D."/>
            <person name="Bills G.F."/>
            <person name="Dong Y."/>
            <person name="Huang W."/>
            <person name="Nel W.J."/>
            <person name="Swalarsk-Parry B.S."/>
            <person name="Vaghefi N."/>
            <person name="Wilken P.M."/>
            <person name="An Z."/>
            <person name="de Beer Z.W."/>
            <person name="De Vos L."/>
            <person name="Chen L."/>
            <person name="Duong T.A."/>
            <person name="Gao Y."/>
            <person name="Hammerbacher A."/>
            <person name="Kikkert J.R."/>
            <person name="Li Y."/>
            <person name="Li H."/>
            <person name="Li K."/>
            <person name="Li Q."/>
            <person name="Liu X."/>
            <person name="Ma X."/>
            <person name="Naidoo K."/>
            <person name="Pethybridge S.J."/>
            <person name="Sun J."/>
            <person name="Steenkamp E.T."/>
            <person name="van der Nest M.A."/>
            <person name="van Wyk S."/>
            <person name="Wingfield M.J."/>
            <person name="Xiong C."/>
            <person name="Yue Q."/>
            <person name="Zhang X."/>
        </authorList>
    </citation>
    <scope>NUCLEOTIDE SEQUENCE [LARGE SCALE GENOMIC DNA]</scope>
    <source>
        <strain evidence="11 12">BP5796</strain>
    </source>
</reference>
<dbReference type="AlphaFoldDB" id="A0A3D8S319"/>
<comment type="subunit">
    <text evidence="8">Component of the translation initiation factor 2B (eIF2B) complex which is a heterodecamer of two sets of five different subunits: alpha, beta, gamma, delta and epsilon. Subunits alpha, beta and delta comprise a regulatory subcomplex and subunits epsilon and gamma comprise a catalytic subcomplex. Within the complex, the hexameric regulatory complex resides at the center, with the two heterodimeric catalytic subcomplexes bound on opposite sides.</text>
</comment>
<dbReference type="PANTHER" id="PTHR45860">
    <property type="entry name" value="TRANSLATION INITIATION FACTOR EIF-2B SUBUNIT ALPHA"/>
    <property type="match status" value="1"/>
</dbReference>
<comment type="caution">
    <text evidence="11">The sequence shown here is derived from an EMBL/GenBank/DDBJ whole genome shotgun (WGS) entry which is preliminary data.</text>
</comment>
<accession>A0A3D8S319</accession>
<comment type="similarity">
    <text evidence="2 9">Belongs to the eIF-2B alpha/beta/delta subunits family.</text>
</comment>
<dbReference type="Gene3D" id="3.40.50.10470">
    <property type="entry name" value="Translation initiation factor eif-2b, domain 2"/>
    <property type="match status" value="1"/>
</dbReference>
<proteinExistence type="inferred from homology"/>
<evidence type="ECO:0000313" key="12">
    <source>
        <dbReference type="Proteomes" id="UP000256328"/>
    </source>
</evidence>
<keyword evidence="4" id="KW-0396">Initiation factor</keyword>
<evidence type="ECO:0000256" key="9">
    <source>
        <dbReference type="RuleBase" id="RU003814"/>
    </source>
</evidence>
<dbReference type="OrthoDB" id="10249309at2759"/>
<evidence type="ECO:0000256" key="7">
    <source>
        <dbReference type="ARBA" id="ARBA00044236"/>
    </source>
</evidence>
<evidence type="ECO:0000256" key="2">
    <source>
        <dbReference type="ARBA" id="ARBA00007251"/>
    </source>
</evidence>
<dbReference type="GO" id="GO:0005085">
    <property type="term" value="F:guanyl-nucleotide exchange factor activity"/>
    <property type="evidence" value="ECO:0007669"/>
    <property type="project" value="TreeGrafter"/>
</dbReference>
<keyword evidence="5" id="KW-0648">Protein biosynthesis</keyword>
<evidence type="ECO:0000256" key="6">
    <source>
        <dbReference type="ARBA" id="ARBA00044208"/>
    </source>
</evidence>
<evidence type="ECO:0000313" key="11">
    <source>
        <dbReference type="EMBL" id="RDW80692.1"/>
    </source>
</evidence>
<name>A0A3D8S319_9HELO</name>
<keyword evidence="12" id="KW-1185">Reference proteome</keyword>
<organism evidence="11 12">
    <name type="scientific">Coleophoma crateriformis</name>
    <dbReference type="NCBI Taxonomy" id="565419"/>
    <lineage>
        <taxon>Eukaryota</taxon>
        <taxon>Fungi</taxon>
        <taxon>Dikarya</taxon>
        <taxon>Ascomycota</taxon>
        <taxon>Pezizomycotina</taxon>
        <taxon>Leotiomycetes</taxon>
        <taxon>Helotiales</taxon>
        <taxon>Dermateaceae</taxon>
        <taxon>Coleophoma</taxon>
    </lineage>
</organism>
<comment type="subcellular location">
    <subcellularLocation>
        <location evidence="1">Cytoplasm</location>
        <location evidence="1">Cytosol</location>
    </subcellularLocation>
</comment>
<dbReference type="EMBL" id="PDLN01000007">
    <property type="protein sequence ID" value="RDW80692.1"/>
    <property type="molecule type" value="Genomic_DNA"/>
</dbReference>
<dbReference type="Proteomes" id="UP000256328">
    <property type="component" value="Unassembled WGS sequence"/>
</dbReference>
<dbReference type="PANTHER" id="PTHR45860:SF1">
    <property type="entry name" value="TRANSLATION INITIATION FACTOR EIF-2B SUBUNIT ALPHA"/>
    <property type="match status" value="1"/>
</dbReference>
<dbReference type="InterPro" id="IPR042528">
    <property type="entry name" value="elF-2B_alpha_N"/>
</dbReference>
<dbReference type="FunFam" id="1.20.120.1070:FF:000002">
    <property type="entry name" value="Translation initiation factor eIF-2B subunit alpha"/>
    <property type="match status" value="1"/>
</dbReference>
<evidence type="ECO:0000256" key="8">
    <source>
        <dbReference type="ARBA" id="ARBA00046432"/>
    </source>
</evidence>
<evidence type="ECO:0000256" key="3">
    <source>
        <dbReference type="ARBA" id="ARBA00022490"/>
    </source>
</evidence>
<evidence type="ECO:0000256" key="1">
    <source>
        <dbReference type="ARBA" id="ARBA00004514"/>
    </source>
</evidence>
<dbReference type="Gene3D" id="1.20.120.1070">
    <property type="entry name" value="Translation initiation factor eIF-2B, N-terminal domain"/>
    <property type="match status" value="1"/>
</dbReference>
<evidence type="ECO:0000256" key="5">
    <source>
        <dbReference type="ARBA" id="ARBA00022917"/>
    </source>
</evidence>
<feature type="region of interest" description="Disordered" evidence="10">
    <location>
        <begin position="1"/>
        <end position="28"/>
    </location>
</feature>
<dbReference type="GO" id="GO:0003743">
    <property type="term" value="F:translation initiation factor activity"/>
    <property type="evidence" value="ECO:0007669"/>
    <property type="project" value="UniProtKB-KW"/>
</dbReference>
<dbReference type="InterPro" id="IPR037171">
    <property type="entry name" value="NagB/RpiA_transferase-like"/>
</dbReference>
<evidence type="ECO:0000256" key="10">
    <source>
        <dbReference type="SAM" id="MobiDB-lite"/>
    </source>
</evidence>
<dbReference type="InterPro" id="IPR000649">
    <property type="entry name" value="IF-2B-related"/>
</dbReference>
<feature type="compositionally biased region" description="Low complexity" evidence="10">
    <location>
        <begin position="10"/>
        <end position="19"/>
    </location>
</feature>
<dbReference type="InterPro" id="IPR042529">
    <property type="entry name" value="IF_2B-like_C"/>
</dbReference>
<dbReference type="SUPFAM" id="SSF100950">
    <property type="entry name" value="NagB/RpiA/CoA transferase-like"/>
    <property type="match status" value="1"/>
</dbReference>
<dbReference type="InterPro" id="IPR051501">
    <property type="entry name" value="eIF2B_alpha/beta/delta"/>
</dbReference>
<sequence length="388" mass="41686">MGKKADASRPLTPGEEGSTTPPPLAGHPPALHRMATVGNAPTMTSTGGAFDIVETYHRLLAEDPDLTMPVAAIEALIEMLMHSQAVTVMETLDLVKAQSDYLKSRIPNSISLSAGTDLFQRYMISSLKPSSTGNFETVRQHLLTNGRLFVTRAKDARQRIAAYGKHFIRDGSVVMTQGGSRVVGNLLSKAADAGASGGNVRFKVIYVMNEGRNAECKAIVSLLRAKGVPVATISEGAVGYSMGKVDLIIVGAEGVVENGGIISRMGTYQIAQLAKAAGKPFYVTAESHKFVRLYPLGQYDLGIEQKVIDFHTEDDDILSVEEKKFADRTPTKDERMDYFENTQIAKTQTSSAAGAVDFTPPALISALITESGVLTPSAVSEELISVWY</sequence>
<gene>
    <name evidence="11" type="ORF">BP5796_05390</name>
</gene>
<keyword evidence="3" id="KW-0963">Cytoplasm</keyword>